<dbReference type="RefSeq" id="WP_252802570.1">
    <property type="nucleotide sequence ID" value="NZ_BAAABM010000016.1"/>
</dbReference>
<evidence type="ECO:0000313" key="2">
    <source>
        <dbReference type="Proteomes" id="UP001501822"/>
    </source>
</evidence>
<keyword evidence="2" id="KW-1185">Reference proteome</keyword>
<comment type="caution">
    <text evidence="1">The sequence shown here is derived from an EMBL/GenBank/DDBJ whole genome shotgun (WGS) entry which is preliminary data.</text>
</comment>
<sequence length="115" mass="12844">MSETLQFIVMVDGDVSEEALLRSVFDAFPDAVRLKVHSCDVQGNQLEIWHNEDADPALAFTDDDGYLYYRRRVEVTPMIGSVDEDHQVALARALAVAFESIGGRAVVLANFEDRL</sequence>
<reference evidence="1 2" key="1">
    <citation type="journal article" date="2019" name="Int. J. Syst. Evol. Microbiol.">
        <title>The Global Catalogue of Microorganisms (GCM) 10K type strain sequencing project: providing services to taxonomists for standard genome sequencing and annotation.</title>
        <authorList>
            <consortium name="The Broad Institute Genomics Platform"/>
            <consortium name="The Broad Institute Genome Sequencing Center for Infectious Disease"/>
            <person name="Wu L."/>
            <person name="Ma J."/>
        </authorList>
    </citation>
    <scope>NUCLEOTIDE SEQUENCE [LARGE SCALE GENOMIC DNA]</scope>
    <source>
        <strain evidence="1 2">JCM 3146</strain>
    </source>
</reference>
<protein>
    <submittedName>
        <fullName evidence="1">Uncharacterized protein</fullName>
    </submittedName>
</protein>
<gene>
    <name evidence="1" type="ORF">GCM10010151_24120</name>
</gene>
<evidence type="ECO:0000313" key="1">
    <source>
        <dbReference type="EMBL" id="GAA0333548.1"/>
    </source>
</evidence>
<accession>A0ABN0WDA4</accession>
<dbReference type="EMBL" id="BAAABM010000016">
    <property type="protein sequence ID" value="GAA0333548.1"/>
    <property type="molecule type" value="Genomic_DNA"/>
</dbReference>
<organism evidence="1 2">
    <name type="scientific">Actinoallomurus spadix</name>
    <dbReference type="NCBI Taxonomy" id="79912"/>
    <lineage>
        <taxon>Bacteria</taxon>
        <taxon>Bacillati</taxon>
        <taxon>Actinomycetota</taxon>
        <taxon>Actinomycetes</taxon>
        <taxon>Streptosporangiales</taxon>
        <taxon>Thermomonosporaceae</taxon>
        <taxon>Actinoallomurus</taxon>
    </lineage>
</organism>
<proteinExistence type="predicted"/>
<name>A0ABN0WDA4_9ACTN</name>
<dbReference type="Proteomes" id="UP001501822">
    <property type="component" value="Unassembled WGS sequence"/>
</dbReference>